<evidence type="ECO:0000256" key="7">
    <source>
        <dbReference type="HAMAP-Rule" id="MF_00985"/>
    </source>
</evidence>
<dbReference type="Gene3D" id="3.90.1150.10">
    <property type="entry name" value="Aspartate Aminotransferase, domain 1"/>
    <property type="match status" value="1"/>
</dbReference>
<dbReference type="InterPro" id="IPR004839">
    <property type="entry name" value="Aminotransferase_I/II_large"/>
</dbReference>
<evidence type="ECO:0000256" key="6">
    <source>
        <dbReference type="ARBA" id="ARBA00023315"/>
    </source>
</evidence>
<keyword evidence="5 7" id="KW-0663">Pyridoxal phosphate</keyword>
<dbReference type="GO" id="GO:0019518">
    <property type="term" value="P:L-threonine catabolic process to glycine"/>
    <property type="evidence" value="ECO:0007669"/>
    <property type="project" value="UniProtKB-UniRule"/>
</dbReference>
<accession>A0A2T3ILN9</accession>
<reference evidence="9 10" key="1">
    <citation type="submission" date="2018-03" db="EMBL/GenBank/DDBJ databases">
        <title>Whole genome sequencing of Histamine producing bacteria.</title>
        <authorList>
            <person name="Butler K."/>
        </authorList>
    </citation>
    <scope>NUCLEOTIDE SEQUENCE [LARGE SCALE GENOMIC DNA]</scope>
    <source>
        <strain evidence="9 10">BS2</strain>
    </source>
</reference>
<keyword evidence="4 7" id="KW-0808">Transferase</keyword>
<comment type="cofactor">
    <cofactor evidence="7">
        <name>pyridoxal 5'-phosphate</name>
        <dbReference type="ChEBI" id="CHEBI:597326"/>
    </cofactor>
    <text evidence="7">Binds 1 pyridoxal phosphate per subunit.</text>
</comment>
<dbReference type="EMBL" id="PYMK01000008">
    <property type="protein sequence ID" value="PSU29253.1"/>
    <property type="molecule type" value="Genomic_DNA"/>
</dbReference>
<dbReference type="Gene3D" id="3.40.640.10">
    <property type="entry name" value="Type I PLP-dependent aspartate aminotransferase-like (Major domain)"/>
    <property type="match status" value="1"/>
</dbReference>
<dbReference type="PROSITE" id="PS00599">
    <property type="entry name" value="AA_TRANSFER_CLASS_2"/>
    <property type="match status" value="1"/>
</dbReference>
<dbReference type="GO" id="GO:0005829">
    <property type="term" value="C:cytosol"/>
    <property type="evidence" value="ECO:0007669"/>
    <property type="project" value="TreeGrafter"/>
</dbReference>
<comment type="function">
    <text evidence="7">Catalyzes the cleavage of 2-amino-3-ketobutyrate to glycine and acetyl-CoA.</text>
</comment>
<comment type="subunit">
    <text evidence="7">Homodimer.</text>
</comment>
<dbReference type="GO" id="GO:0008890">
    <property type="term" value="F:glycine C-acetyltransferase activity"/>
    <property type="evidence" value="ECO:0007669"/>
    <property type="project" value="UniProtKB-UniRule"/>
</dbReference>
<feature type="domain" description="Aminotransferase class I/classII large" evidence="8">
    <location>
        <begin position="43"/>
        <end position="386"/>
    </location>
</feature>
<dbReference type="HAMAP" id="MF_00985">
    <property type="entry name" value="2am3keto_CoA_ligase"/>
    <property type="match status" value="1"/>
</dbReference>
<keyword evidence="6 7" id="KW-0012">Acyltransferase</keyword>
<evidence type="ECO:0000313" key="9">
    <source>
        <dbReference type="EMBL" id="PSU29253.1"/>
    </source>
</evidence>
<dbReference type="EC" id="2.3.1.29" evidence="7"/>
<dbReference type="FunFam" id="3.90.1150.10:FF:000004">
    <property type="entry name" value="2-amino-3-ketobutyrate coenzyme A ligase"/>
    <property type="match status" value="1"/>
</dbReference>
<dbReference type="FunFam" id="3.40.640.10:FF:000006">
    <property type="entry name" value="5-aminolevulinate synthase, mitochondrial"/>
    <property type="match status" value="1"/>
</dbReference>
<dbReference type="InterPro" id="IPR011282">
    <property type="entry name" value="2am3keto_CoA_ligase"/>
</dbReference>
<feature type="binding site" description="in other chain" evidence="7">
    <location>
        <begin position="210"/>
        <end position="213"/>
    </location>
    <ligand>
        <name>pyridoxal 5'-phosphate</name>
        <dbReference type="ChEBI" id="CHEBI:597326"/>
        <note>ligand shared between dimeric partners</note>
    </ligand>
</feature>
<dbReference type="SUPFAM" id="SSF53383">
    <property type="entry name" value="PLP-dependent transferases"/>
    <property type="match status" value="1"/>
</dbReference>
<dbReference type="InterPro" id="IPR015422">
    <property type="entry name" value="PyrdxlP-dep_Trfase_small"/>
</dbReference>
<feature type="binding site" description="in other chain" evidence="7">
    <location>
        <position position="185"/>
    </location>
    <ligand>
        <name>pyridoxal 5'-phosphate</name>
        <dbReference type="ChEBI" id="CHEBI:597326"/>
        <note>ligand shared between dimeric partners</note>
    </ligand>
</feature>
<evidence type="ECO:0000256" key="2">
    <source>
        <dbReference type="ARBA" id="ARBA00005029"/>
    </source>
</evidence>
<dbReference type="InterPro" id="IPR050087">
    <property type="entry name" value="AON_synthase_class-II"/>
</dbReference>
<feature type="binding site" evidence="7">
    <location>
        <begin position="274"/>
        <end position="275"/>
    </location>
    <ligand>
        <name>pyridoxal 5'-phosphate</name>
        <dbReference type="ChEBI" id="CHEBI:597326"/>
        <note>ligand shared between dimeric partners</note>
    </ligand>
</feature>
<dbReference type="Proteomes" id="UP000240254">
    <property type="component" value="Unassembled WGS sequence"/>
</dbReference>
<comment type="pathway">
    <text evidence="7">Amino-acid degradation; L-threonine degradation via oxydo-reductase pathway; glycine from L-threonine: step 2/2.</text>
</comment>
<feature type="binding site" description="in other chain" evidence="7">
    <location>
        <begin position="241"/>
        <end position="244"/>
    </location>
    <ligand>
        <name>pyridoxal 5'-phosphate</name>
        <dbReference type="ChEBI" id="CHEBI:597326"/>
        <note>ligand shared between dimeric partners</note>
    </ligand>
</feature>
<dbReference type="PANTHER" id="PTHR13693">
    <property type="entry name" value="CLASS II AMINOTRANSFERASE/8-AMINO-7-OXONONANOATE SYNTHASE"/>
    <property type="match status" value="1"/>
</dbReference>
<feature type="binding site" evidence="7">
    <location>
        <position position="136"/>
    </location>
    <ligand>
        <name>substrate</name>
    </ligand>
</feature>
<dbReference type="NCBIfam" id="TIGR01822">
    <property type="entry name" value="2am3keto_CoA"/>
    <property type="match status" value="1"/>
</dbReference>
<dbReference type="GO" id="GO:0030170">
    <property type="term" value="F:pyridoxal phosphate binding"/>
    <property type="evidence" value="ECO:0007669"/>
    <property type="project" value="UniProtKB-UniRule"/>
</dbReference>
<evidence type="ECO:0000256" key="3">
    <source>
        <dbReference type="ARBA" id="ARBA00010008"/>
    </source>
</evidence>
<dbReference type="InterPro" id="IPR015421">
    <property type="entry name" value="PyrdxlP-dep_Trfase_major"/>
</dbReference>
<evidence type="ECO:0000256" key="1">
    <source>
        <dbReference type="ARBA" id="ARBA00004746"/>
    </source>
</evidence>
<protein>
    <recommendedName>
        <fullName evidence="7">2-amino-3-ketobutyrate coenzyme A ligase</fullName>
        <shortName evidence="7">AKB ligase</shortName>
        <ecNumber evidence="7">2.3.1.29</ecNumber>
    </recommendedName>
    <alternativeName>
        <fullName evidence="7">Glycine acetyltransferase</fullName>
    </alternativeName>
</protein>
<dbReference type="NCBIfam" id="NF005394">
    <property type="entry name" value="PRK06939.1"/>
    <property type="match status" value="1"/>
</dbReference>
<dbReference type="Pfam" id="PF00155">
    <property type="entry name" value="Aminotran_1_2"/>
    <property type="match status" value="1"/>
</dbReference>
<gene>
    <name evidence="7" type="primary">kbl</name>
    <name evidence="9" type="ORF">CTM88_09615</name>
</gene>
<dbReference type="OrthoDB" id="9807157at2"/>
<feature type="binding site" description="in other chain" evidence="7">
    <location>
        <begin position="111"/>
        <end position="112"/>
    </location>
    <ligand>
        <name>pyridoxal 5'-phosphate</name>
        <dbReference type="ChEBI" id="CHEBI:597326"/>
        <note>ligand shared between dimeric partners</note>
    </ligand>
</feature>
<dbReference type="PANTHER" id="PTHR13693:SF102">
    <property type="entry name" value="2-AMINO-3-KETOBUTYRATE COENZYME A LIGASE, MITOCHONDRIAL"/>
    <property type="match status" value="1"/>
</dbReference>
<feature type="modified residue" description="N6-(pyridoxal phosphate)lysine" evidence="7">
    <location>
        <position position="244"/>
    </location>
</feature>
<proteinExistence type="inferred from homology"/>
<evidence type="ECO:0000256" key="5">
    <source>
        <dbReference type="ARBA" id="ARBA00022898"/>
    </source>
</evidence>
<sequence>MSSAFYKQINQQIEDVKVEGLYKSERIITSAQKAAVSIQSGEEVLNFCANNYLGLANHPELIAAAKAGMDQHGFGMASVRFICGTQDAHKQLEQKLSAFLGMEDTILYTSCFDANTGLFETILGAEDAIISDALNHASIIDGVRLCKAMRFRYSNNNMEELEQQLIAAKEAGARHTLIVTDGVFSMDGVVANLPAICDLADKYDALVMVDDSHAVGFMGANGRGTHEHHNVMDRIDIITGTLGKAMGGASGGYTSGKKEVIDWLRQRSRPYLFSNSVAPAIVAASNRVIDLLAESGDLRDNLWLNAAHFRTRMTDAGFTMAGADHAIIPIMLGDAKVAAEFAERALAKGIYVVGFSFPVVPNGKARIRTQMSAAHTREQLDKAIDVFIEVGKEMAII</sequence>
<evidence type="ECO:0000313" key="10">
    <source>
        <dbReference type="Proteomes" id="UP000240254"/>
    </source>
</evidence>
<comment type="catalytic activity">
    <reaction evidence="7">
        <text>glycine + acetyl-CoA = (2S)-2-amino-3-oxobutanoate + CoA</text>
        <dbReference type="Rhea" id="RHEA:20736"/>
        <dbReference type="ChEBI" id="CHEBI:57287"/>
        <dbReference type="ChEBI" id="CHEBI:57288"/>
        <dbReference type="ChEBI" id="CHEBI:57305"/>
        <dbReference type="ChEBI" id="CHEBI:78948"/>
        <dbReference type="EC" id="2.3.1.29"/>
    </reaction>
</comment>
<dbReference type="InterPro" id="IPR001917">
    <property type="entry name" value="Aminotrans_II_pyridoxalP_BS"/>
</dbReference>
<evidence type="ECO:0000256" key="4">
    <source>
        <dbReference type="ARBA" id="ARBA00022679"/>
    </source>
</evidence>
<comment type="pathway">
    <text evidence="2">Porphyrin-containing compound metabolism; protoporphyrin-IX biosynthesis; 5-aminolevulinate from glycine: step 1/1.</text>
</comment>
<dbReference type="RefSeq" id="WP_065166055.1">
    <property type="nucleotide sequence ID" value="NZ_LZEZ01000001.1"/>
</dbReference>
<comment type="pathway">
    <text evidence="1">Cofactor biosynthesis; biotin biosynthesis.</text>
</comment>
<feature type="binding site" evidence="7">
    <location>
        <position position="368"/>
    </location>
    <ligand>
        <name>substrate</name>
    </ligand>
</feature>
<dbReference type="AlphaFoldDB" id="A0A2T3ILN9"/>
<comment type="caution">
    <text evidence="9">The sequence shown here is derived from an EMBL/GenBank/DDBJ whole genome shotgun (WGS) entry which is preliminary data.</text>
</comment>
<evidence type="ECO:0000259" key="8">
    <source>
        <dbReference type="Pfam" id="PF00155"/>
    </source>
</evidence>
<name>A0A2T3ILN9_9GAMM</name>
<organism evidence="9 10">
    <name type="scientific">Photobacterium aquimaris</name>
    <dbReference type="NCBI Taxonomy" id="512643"/>
    <lineage>
        <taxon>Bacteria</taxon>
        <taxon>Pseudomonadati</taxon>
        <taxon>Pseudomonadota</taxon>
        <taxon>Gammaproteobacteria</taxon>
        <taxon>Vibrionales</taxon>
        <taxon>Vibrionaceae</taxon>
        <taxon>Photobacterium</taxon>
    </lineage>
</organism>
<dbReference type="CDD" id="cd06454">
    <property type="entry name" value="KBL_like"/>
    <property type="match status" value="1"/>
</dbReference>
<dbReference type="UniPathway" id="UPA00046">
    <property type="reaction ID" value="UER00506"/>
</dbReference>
<comment type="similarity">
    <text evidence="3">Belongs to the class-II pyridoxal-phosphate-dependent aminotransferase family. BioF subfamily.</text>
</comment>
<dbReference type="InterPro" id="IPR015424">
    <property type="entry name" value="PyrdxlP-dep_Trfase"/>
</dbReference>